<protein>
    <recommendedName>
        <fullName evidence="7">Shikimate kinase</fullName>
        <shortName evidence="7">SK</shortName>
        <ecNumber evidence="7">2.7.1.71</ecNumber>
    </recommendedName>
</protein>
<dbReference type="OrthoDB" id="9800332at2"/>
<dbReference type="RefSeq" id="WP_074732527.1">
    <property type="nucleotide sequence ID" value="NZ_CACZLD010000005.1"/>
</dbReference>
<gene>
    <name evidence="7" type="primary">aroK</name>
    <name evidence="8" type="ORF">SAMN04487834_105212</name>
</gene>
<dbReference type="GO" id="GO:0009073">
    <property type="term" value="P:aromatic amino acid family biosynthetic process"/>
    <property type="evidence" value="ECO:0007669"/>
    <property type="project" value="UniProtKB-KW"/>
</dbReference>
<keyword evidence="2 7" id="KW-0808">Transferase</keyword>
<evidence type="ECO:0000256" key="5">
    <source>
        <dbReference type="ARBA" id="ARBA00022840"/>
    </source>
</evidence>
<dbReference type="SUPFAM" id="SSF52540">
    <property type="entry name" value="P-loop containing nucleoside triphosphate hydrolases"/>
    <property type="match status" value="1"/>
</dbReference>
<sequence length="166" mass="18851">MKNIVLIGIMGAGKTTIGKKLSADLNRPFIDMDDYLEKKYNMSIADMFKISEDYFRNHESACCKDMSMQTNTVISTGGGVIKRAENIAYLKKNGIIFYIDRPLELIVDDVDTSSRPLLKNGAQKLYDLDHERRALYMQSCDYHLINDGGLEEICRKIIAVIKEEDA</sequence>
<name>A0A1H6W433_9FIRM</name>
<dbReference type="eggNOG" id="COG0703">
    <property type="taxonomic scope" value="Bacteria"/>
</dbReference>
<comment type="similarity">
    <text evidence="7">Belongs to the shikimate kinase family.</text>
</comment>
<keyword evidence="4 7" id="KW-0418">Kinase</keyword>
<evidence type="ECO:0000313" key="9">
    <source>
        <dbReference type="Proteomes" id="UP000183028"/>
    </source>
</evidence>
<feature type="binding site" evidence="7">
    <location>
        <position position="33"/>
    </location>
    <ligand>
        <name>substrate</name>
    </ligand>
</feature>
<evidence type="ECO:0000256" key="7">
    <source>
        <dbReference type="HAMAP-Rule" id="MF_00109"/>
    </source>
</evidence>
<keyword evidence="7" id="KW-0963">Cytoplasm</keyword>
<dbReference type="AlphaFoldDB" id="A0A1H6W433"/>
<evidence type="ECO:0000256" key="4">
    <source>
        <dbReference type="ARBA" id="ARBA00022777"/>
    </source>
</evidence>
<dbReference type="PANTHER" id="PTHR21087">
    <property type="entry name" value="SHIKIMATE KINASE"/>
    <property type="match status" value="1"/>
</dbReference>
<dbReference type="EMBL" id="FNYK01000052">
    <property type="protein sequence ID" value="SEJ07282.1"/>
    <property type="molecule type" value="Genomic_DNA"/>
</dbReference>
<evidence type="ECO:0000256" key="1">
    <source>
        <dbReference type="ARBA" id="ARBA00022605"/>
    </source>
</evidence>
<keyword evidence="7" id="KW-0479">Metal-binding</keyword>
<keyword evidence="3 7" id="KW-0547">Nucleotide-binding</keyword>
<dbReference type="EC" id="2.7.1.71" evidence="7"/>
<accession>A0A1H6W433</accession>
<keyword evidence="7" id="KW-0460">Magnesium</keyword>
<dbReference type="PANTHER" id="PTHR21087:SF16">
    <property type="entry name" value="SHIKIMATE KINASE 1, CHLOROPLASTIC"/>
    <property type="match status" value="1"/>
</dbReference>
<evidence type="ECO:0000256" key="3">
    <source>
        <dbReference type="ARBA" id="ARBA00022741"/>
    </source>
</evidence>
<keyword evidence="6 7" id="KW-0057">Aromatic amino acid biosynthesis</keyword>
<comment type="subunit">
    <text evidence="7">Monomer.</text>
</comment>
<reference evidence="9" key="1">
    <citation type="submission" date="2016-10" db="EMBL/GenBank/DDBJ databases">
        <authorList>
            <person name="Varghese N."/>
        </authorList>
    </citation>
    <scope>NUCLEOTIDE SEQUENCE [LARGE SCALE GENOMIC DNA]</scope>
    <source>
        <strain evidence="9">DSM 20406</strain>
    </source>
</reference>
<dbReference type="InterPro" id="IPR031322">
    <property type="entry name" value="Shikimate/glucono_kinase"/>
</dbReference>
<feature type="binding site" evidence="7">
    <location>
        <position position="56"/>
    </location>
    <ligand>
        <name>substrate</name>
    </ligand>
</feature>
<dbReference type="CDD" id="cd00464">
    <property type="entry name" value="SK"/>
    <property type="match status" value="1"/>
</dbReference>
<evidence type="ECO:0000256" key="2">
    <source>
        <dbReference type="ARBA" id="ARBA00022679"/>
    </source>
</evidence>
<feature type="binding site" evidence="7">
    <location>
        <position position="15"/>
    </location>
    <ligand>
        <name>Mg(2+)</name>
        <dbReference type="ChEBI" id="CHEBI:18420"/>
    </ligand>
</feature>
<dbReference type="PRINTS" id="PR01100">
    <property type="entry name" value="SHIKIMTKNASE"/>
</dbReference>
<comment type="catalytic activity">
    <reaction evidence="7">
        <text>shikimate + ATP = 3-phosphoshikimate + ADP + H(+)</text>
        <dbReference type="Rhea" id="RHEA:13121"/>
        <dbReference type="ChEBI" id="CHEBI:15378"/>
        <dbReference type="ChEBI" id="CHEBI:30616"/>
        <dbReference type="ChEBI" id="CHEBI:36208"/>
        <dbReference type="ChEBI" id="CHEBI:145989"/>
        <dbReference type="ChEBI" id="CHEBI:456216"/>
        <dbReference type="EC" id="2.7.1.71"/>
    </reaction>
</comment>
<keyword evidence="1 7" id="KW-0028">Amino-acid biosynthesis</keyword>
<evidence type="ECO:0000313" key="8">
    <source>
        <dbReference type="EMBL" id="SEJ07282.1"/>
    </source>
</evidence>
<dbReference type="HAMAP" id="MF_00109">
    <property type="entry name" value="Shikimate_kinase"/>
    <property type="match status" value="1"/>
</dbReference>
<dbReference type="STRING" id="322505.SAMN04487836_10735"/>
<dbReference type="GO" id="GO:0000287">
    <property type="term" value="F:magnesium ion binding"/>
    <property type="evidence" value="ECO:0007669"/>
    <property type="project" value="UniProtKB-UniRule"/>
</dbReference>
<evidence type="ECO:0000256" key="6">
    <source>
        <dbReference type="ARBA" id="ARBA00023141"/>
    </source>
</evidence>
<dbReference type="UniPathway" id="UPA00053">
    <property type="reaction ID" value="UER00088"/>
</dbReference>
<keyword evidence="5 7" id="KW-0067">ATP-binding</keyword>
<dbReference type="GO" id="GO:0005829">
    <property type="term" value="C:cytosol"/>
    <property type="evidence" value="ECO:0007669"/>
    <property type="project" value="TreeGrafter"/>
</dbReference>
<feature type="binding site" evidence="7">
    <location>
        <position position="132"/>
    </location>
    <ligand>
        <name>substrate</name>
    </ligand>
</feature>
<dbReference type="InterPro" id="IPR027417">
    <property type="entry name" value="P-loop_NTPase"/>
</dbReference>
<feature type="binding site" evidence="7">
    <location>
        <position position="115"/>
    </location>
    <ligand>
        <name>ATP</name>
        <dbReference type="ChEBI" id="CHEBI:30616"/>
    </ligand>
</feature>
<comment type="caution">
    <text evidence="7">Lacks conserved residue(s) required for the propagation of feature annotation.</text>
</comment>
<comment type="cofactor">
    <cofactor evidence="7">
        <name>Mg(2+)</name>
        <dbReference type="ChEBI" id="CHEBI:18420"/>
    </cofactor>
    <text evidence="7">Binds 1 Mg(2+) ion per subunit.</text>
</comment>
<dbReference type="GO" id="GO:0009423">
    <property type="term" value="P:chorismate biosynthetic process"/>
    <property type="evidence" value="ECO:0007669"/>
    <property type="project" value="UniProtKB-UniRule"/>
</dbReference>
<dbReference type="GO" id="GO:0005524">
    <property type="term" value="F:ATP binding"/>
    <property type="evidence" value="ECO:0007669"/>
    <property type="project" value="UniProtKB-UniRule"/>
</dbReference>
<comment type="pathway">
    <text evidence="7">Metabolic intermediate biosynthesis; chorismate biosynthesis; chorismate from D-erythrose 4-phosphate and phosphoenolpyruvate: step 5/7.</text>
</comment>
<proteinExistence type="inferred from homology"/>
<comment type="function">
    <text evidence="7">Catalyzes the specific phosphorylation of the 3-hydroxyl group of shikimic acid using ATP as a cosubstrate.</text>
</comment>
<dbReference type="Proteomes" id="UP000183028">
    <property type="component" value="Unassembled WGS sequence"/>
</dbReference>
<feature type="binding site" evidence="7">
    <location>
        <position position="78"/>
    </location>
    <ligand>
        <name>substrate</name>
    </ligand>
</feature>
<organism evidence="8 9">
    <name type="scientific">Sharpea azabuensis</name>
    <dbReference type="NCBI Taxonomy" id="322505"/>
    <lineage>
        <taxon>Bacteria</taxon>
        <taxon>Bacillati</taxon>
        <taxon>Bacillota</taxon>
        <taxon>Erysipelotrichia</taxon>
        <taxon>Erysipelotrichales</taxon>
        <taxon>Coprobacillaceae</taxon>
        <taxon>Sharpea</taxon>
    </lineage>
</organism>
<keyword evidence="9" id="KW-1185">Reference proteome</keyword>
<dbReference type="InterPro" id="IPR000623">
    <property type="entry name" value="Shikimate_kinase/TSH1"/>
</dbReference>
<feature type="binding site" evidence="7">
    <location>
        <begin position="11"/>
        <end position="16"/>
    </location>
    <ligand>
        <name>ATP</name>
        <dbReference type="ChEBI" id="CHEBI:30616"/>
    </ligand>
</feature>
<dbReference type="GO" id="GO:0008652">
    <property type="term" value="P:amino acid biosynthetic process"/>
    <property type="evidence" value="ECO:0007669"/>
    <property type="project" value="UniProtKB-KW"/>
</dbReference>
<dbReference type="GO" id="GO:0004765">
    <property type="term" value="F:shikimate kinase activity"/>
    <property type="evidence" value="ECO:0007669"/>
    <property type="project" value="UniProtKB-UniRule"/>
</dbReference>
<dbReference type="Pfam" id="PF01202">
    <property type="entry name" value="SKI"/>
    <property type="match status" value="1"/>
</dbReference>
<dbReference type="Gene3D" id="3.40.50.300">
    <property type="entry name" value="P-loop containing nucleotide triphosphate hydrolases"/>
    <property type="match status" value="1"/>
</dbReference>
<comment type="subcellular location">
    <subcellularLocation>
        <location evidence="7">Cytoplasm</location>
    </subcellularLocation>
</comment>